<dbReference type="AlphaFoldDB" id="A0A9W8TWH3"/>
<keyword evidence="4" id="KW-1185">Reference proteome</keyword>
<dbReference type="SUPFAM" id="SSF82199">
    <property type="entry name" value="SET domain"/>
    <property type="match status" value="1"/>
</dbReference>
<dbReference type="EMBL" id="JANVFU010000009">
    <property type="protein sequence ID" value="KAJ3743262.1"/>
    <property type="molecule type" value="Genomic_DNA"/>
</dbReference>
<dbReference type="CDD" id="cd20071">
    <property type="entry name" value="SET_SMYD"/>
    <property type="match status" value="1"/>
</dbReference>
<evidence type="ECO:0000313" key="4">
    <source>
        <dbReference type="Proteomes" id="UP001142393"/>
    </source>
</evidence>
<sequence>MSTSSPSPSPPTIPRRTKPAISIVTSASLKKDRRRSNRVSPFQPSVIVNGIATASKPHPKSQNTNGLSGSDCQSQSIKLSESTALDLNIPSPKRRKELHSGSSVPQYEYYSLSFTESSNAAESSTRKNRTQRCAAILESDVTLCKLIGEQSDRDDEHGVTLTGREQGHTPYSYAIDTARNLDGEFGMVAQTFIPQGGVILVERPVIVVPTDMEVDASVVGLDEAESQSDLYEALFSRLDSQVRKEVLALKDCSASPNALTTRGIFNTNALDVRLEVNNRQKFQERKYKALFLKTSRCNHSCGPNAVWRFDRSSFTSTLSAVRAIHSGEEITISYINPFLPRHTRRTQLQSKWNFVCHCTHCDAPWTFPGAIAQSDKARNELSTFFKKLPDWEQWCLDKNNEQSMIETHLRAMQMREKEGLEGFQDGNGPEIVAYMKHIDALVMCYGALADVQGFMKWVRKAREVKLAQGPDNALHVKVLDLWLKEPRKFYVWGWKRL</sequence>
<dbReference type="Pfam" id="PF00856">
    <property type="entry name" value="SET"/>
    <property type="match status" value="1"/>
</dbReference>
<protein>
    <recommendedName>
        <fullName evidence="2">SET domain-containing protein</fullName>
    </recommendedName>
</protein>
<evidence type="ECO:0000313" key="3">
    <source>
        <dbReference type="EMBL" id="KAJ3743262.1"/>
    </source>
</evidence>
<dbReference type="PANTHER" id="PTHR47332:SF6">
    <property type="entry name" value="SET DOMAIN-CONTAINING PROTEIN"/>
    <property type="match status" value="1"/>
</dbReference>
<dbReference type="Proteomes" id="UP001142393">
    <property type="component" value="Unassembled WGS sequence"/>
</dbReference>
<feature type="compositionally biased region" description="Polar residues" evidence="1">
    <location>
        <begin position="60"/>
        <end position="75"/>
    </location>
</feature>
<evidence type="ECO:0000256" key="1">
    <source>
        <dbReference type="SAM" id="MobiDB-lite"/>
    </source>
</evidence>
<evidence type="ECO:0000259" key="2">
    <source>
        <dbReference type="PROSITE" id="PS50280"/>
    </source>
</evidence>
<comment type="caution">
    <text evidence="3">The sequence shown here is derived from an EMBL/GenBank/DDBJ whole genome shotgun (WGS) entry which is preliminary data.</text>
</comment>
<organism evidence="3 4">
    <name type="scientific">Lentinula detonsa</name>
    <dbReference type="NCBI Taxonomy" id="2804962"/>
    <lineage>
        <taxon>Eukaryota</taxon>
        <taxon>Fungi</taxon>
        <taxon>Dikarya</taxon>
        <taxon>Basidiomycota</taxon>
        <taxon>Agaricomycotina</taxon>
        <taxon>Agaricomycetes</taxon>
        <taxon>Agaricomycetidae</taxon>
        <taxon>Agaricales</taxon>
        <taxon>Marasmiineae</taxon>
        <taxon>Omphalotaceae</taxon>
        <taxon>Lentinula</taxon>
    </lineage>
</organism>
<dbReference type="Gene3D" id="2.170.270.10">
    <property type="entry name" value="SET domain"/>
    <property type="match status" value="1"/>
</dbReference>
<dbReference type="PANTHER" id="PTHR47332">
    <property type="entry name" value="SET DOMAIN-CONTAINING PROTEIN 5"/>
    <property type="match status" value="1"/>
</dbReference>
<feature type="region of interest" description="Disordered" evidence="1">
    <location>
        <begin position="1"/>
        <end position="75"/>
    </location>
</feature>
<dbReference type="InterPro" id="IPR053185">
    <property type="entry name" value="SET_domain_protein"/>
</dbReference>
<feature type="domain" description="SET" evidence="2">
    <location>
        <begin position="168"/>
        <end position="335"/>
    </location>
</feature>
<name>A0A9W8TWH3_9AGAR</name>
<dbReference type="PROSITE" id="PS50280">
    <property type="entry name" value="SET"/>
    <property type="match status" value="1"/>
</dbReference>
<reference evidence="3 4" key="1">
    <citation type="journal article" date="2023" name="Proc. Natl. Acad. Sci. U.S.A.">
        <title>A global phylogenomic analysis of the shiitake genus Lentinula.</title>
        <authorList>
            <person name="Sierra-Patev S."/>
            <person name="Min B."/>
            <person name="Naranjo-Ortiz M."/>
            <person name="Looney B."/>
            <person name="Konkel Z."/>
            <person name="Slot J.C."/>
            <person name="Sakamoto Y."/>
            <person name="Steenwyk J.L."/>
            <person name="Rokas A."/>
            <person name="Carro J."/>
            <person name="Camarero S."/>
            <person name="Ferreira P."/>
            <person name="Molpeceres G."/>
            <person name="Ruiz-Duenas F.J."/>
            <person name="Serrano A."/>
            <person name="Henrissat B."/>
            <person name="Drula E."/>
            <person name="Hughes K.W."/>
            <person name="Mata J.L."/>
            <person name="Ishikawa N.K."/>
            <person name="Vargas-Isla R."/>
            <person name="Ushijima S."/>
            <person name="Smith C.A."/>
            <person name="Donoghue J."/>
            <person name="Ahrendt S."/>
            <person name="Andreopoulos W."/>
            <person name="He G."/>
            <person name="LaButti K."/>
            <person name="Lipzen A."/>
            <person name="Ng V."/>
            <person name="Riley R."/>
            <person name="Sandor L."/>
            <person name="Barry K."/>
            <person name="Martinez A.T."/>
            <person name="Xiao Y."/>
            <person name="Gibbons J.G."/>
            <person name="Terashima K."/>
            <person name="Grigoriev I.V."/>
            <person name="Hibbett D."/>
        </authorList>
    </citation>
    <scope>NUCLEOTIDE SEQUENCE [LARGE SCALE GENOMIC DNA]</scope>
    <source>
        <strain evidence="3 4">TFB7810</strain>
    </source>
</reference>
<feature type="region of interest" description="Disordered" evidence="1">
    <location>
        <begin position="83"/>
        <end position="102"/>
    </location>
</feature>
<dbReference type="InterPro" id="IPR046341">
    <property type="entry name" value="SET_dom_sf"/>
</dbReference>
<accession>A0A9W8TWH3</accession>
<gene>
    <name evidence="3" type="ORF">DFH05DRAFT_1461390</name>
</gene>
<proteinExistence type="predicted"/>
<dbReference type="SMART" id="SM00317">
    <property type="entry name" value="SET"/>
    <property type="match status" value="1"/>
</dbReference>
<dbReference type="InterPro" id="IPR001214">
    <property type="entry name" value="SET_dom"/>
</dbReference>